<comment type="caution">
    <text evidence="3">The sequence shown here is derived from an EMBL/GenBank/DDBJ whole genome shotgun (WGS) entry which is preliminary data.</text>
</comment>
<dbReference type="RefSeq" id="WP_133628726.1">
    <property type="nucleotide sequence ID" value="NZ_SOAZ01000019.1"/>
</dbReference>
<reference evidence="3 4" key="1">
    <citation type="submission" date="2019-03" db="EMBL/GenBank/DDBJ databases">
        <title>Genomic Encyclopedia of Type Strains, Phase IV (KMG-IV): sequencing the most valuable type-strain genomes for metagenomic binning, comparative biology and taxonomic classification.</title>
        <authorList>
            <person name="Goeker M."/>
        </authorList>
    </citation>
    <scope>NUCLEOTIDE SEQUENCE [LARGE SCALE GENOMIC DNA]</scope>
    <source>
        <strain evidence="3 4">DSM 24455</strain>
    </source>
</reference>
<dbReference type="InterPro" id="IPR007637">
    <property type="entry name" value="Restrct_endonuc_II_DpnII-like"/>
</dbReference>
<dbReference type="Proteomes" id="UP000295325">
    <property type="component" value="Unassembled WGS sequence"/>
</dbReference>
<evidence type="ECO:0000259" key="2">
    <source>
        <dbReference type="Pfam" id="PF04556"/>
    </source>
</evidence>
<comment type="function">
    <text evidence="1">A P subtype restriction enzyme that recognizes the double-stranded unmethylated sequence 5'-GATC-3'.</text>
</comment>
<keyword evidence="1" id="KW-0680">Restriction system</keyword>
<keyword evidence="1" id="KW-0540">Nuclease</keyword>
<dbReference type="InterPro" id="IPR021191">
    <property type="entry name" value="Restrct_endonuc_II_DpnII"/>
</dbReference>
<dbReference type="AlphaFoldDB" id="A0A4R7KAA6"/>
<dbReference type="OrthoDB" id="9771872at2"/>
<proteinExistence type="inferred from homology"/>
<keyword evidence="1" id="KW-0255">Endonuclease</keyword>
<accession>A0A4R7KAA6</accession>
<evidence type="ECO:0000313" key="4">
    <source>
        <dbReference type="Proteomes" id="UP000295325"/>
    </source>
</evidence>
<comment type="similarity">
    <text evidence="1">Belongs to the DpnII type II restriction endonuclease family.</text>
</comment>
<keyword evidence="4" id="KW-1185">Reference proteome</keyword>
<organism evidence="3 4">
    <name type="scientific">Fonticella tunisiensis</name>
    <dbReference type="NCBI Taxonomy" id="1096341"/>
    <lineage>
        <taxon>Bacteria</taxon>
        <taxon>Bacillati</taxon>
        <taxon>Bacillota</taxon>
        <taxon>Clostridia</taxon>
        <taxon>Eubacteriales</taxon>
        <taxon>Clostridiaceae</taxon>
        <taxon>Fonticella</taxon>
    </lineage>
</organism>
<dbReference type="Pfam" id="PF04556">
    <property type="entry name" value="DpnII"/>
    <property type="match status" value="1"/>
</dbReference>
<evidence type="ECO:0000313" key="3">
    <source>
        <dbReference type="EMBL" id="TDT51286.1"/>
    </source>
</evidence>
<comment type="catalytic activity">
    <reaction evidence="1">
        <text>Endonucleolytic cleavage of DNA to give specific double-stranded fragments with terminal 5'-phosphates.</text>
        <dbReference type="EC" id="3.1.21.4"/>
    </reaction>
</comment>
<dbReference type="EMBL" id="SOAZ01000019">
    <property type="protein sequence ID" value="TDT51286.1"/>
    <property type="molecule type" value="Genomic_DNA"/>
</dbReference>
<protein>
    <recommendedName>
        <fullName evidence="1">Type-2 restriction enzyme</fullName>
        <ecNumber evidence="1">3.1.21.4</ecNumber>
    </recommendedName>
</protein>
<feature type="domain" description="Restriction endonuclease type II DpnII-like" evidence="2">
    <location>
        <begin position="17"/>
        <end position="298"/>
    </location>
</feature>
<dbReference type="GO" id="GO:0003677">
    <property type="term" value="F:DNA binding"/>
    <property type="evidence" value="ECO:0007669"/>
    <property type="project" value="UniProtKB-UniRule"/>
</dbReference>
<evidence type="ECO:0000256" key="1">
    <source>
        <dbReference type="PIRNR" id="PIRNR016080"/>
    </source>
</evidence>
<dbReference type="EC" id="3.1.21.4" evidence="1"/>
<dbReference type="GO" id="GO:0009307">
    <property type="term" value="P:DNA restriction-modification system"/>
    <property type="evidence" value="ECO:0007669"/>
    <property type="project" value="UniProtKB-UniRule"/>
</dbReference>
<keyword evidence="1" id="KW-0378">Hydrolase</keyword>
<name>A0A4R7KAA6_9CLOT</name>
<gene>
    <name evidence="3" type="ORF">EDD71_11916</name>
</gene>
<sequence length="307" mass="35520">MGTKNDVFVYDKSSSTFEFLLDNLVDSIKGWNYFVNWSKVKENVKDIEIELNILNYLIGKENIREELKYLLRRNPEIIRAIPFLIASRDNKFEILNLGANNTFSLEIFDFNKKFLKESDIENIINFIEKTGLMELFKDKTIKNLVDYVFGVEVGLDSNGRKNRSGTAMEDLIETFLKNICSKYGYEYFTQATPTKIKSEWGYNVTVDKSERRFDFAVNTGKKLFLIETNYYGGGGSKLKATAGEYKTLFDVLNGDGHEFIWITDGKGWLTASRPLQETFNHNKYILNLKMIELGILEEILLGKLDIR</sequence>
<dbReference type="GO" id="GO:0009036">
    <property type="term" value="F:type II site-specific deoxyribonuclease activity"/>
    <property type="evidence" value="ECO:0007669"/>
    <property type="project" value="UniProtKB-UniRule"/>
</dbReference>
<dbReference type="PIRSF" id="PIRSF016080">
    <property type="entry name" value="Restrict_endonuc_II_DpmII"/>
    <property type="match status" value="1"/>
</dbReference>